<feature type="transmembrane region" description="Helical" evidence="2">
    <location>
        <begin position="128"/>
        <end position="151"/>
    </location>
</feature>
<evidence type="ECO:0000256" key="1">
    <source>
        <dbReference type="SAM" id="MobiDB-lite"/>
    </source>
</evidence>
<protein>
    <submittedName>
        <fullName evidence="3">Uncharacterized protein</fullName>
    </submittedName>
</protein>
<sequence length="350" mass="39084">MSSPTALFEHSFYIGNYLSGIMYGIELMMYFSTLRHLRRRALRRLSWKFFFLYSTLLFILVTIDMATNAVWGEIMWIDKRESPGVPAFILEDLSVWYQVLGSTTVVAMVLMGDALLLYRLYIIWGSNYWIVVFPGLVYCATLTLGILELVSAFKPGGFFYSGKTIDIGTPYYAITVSMNILITLLICVRLFYLSRQARAALGDESAKLYTDVAAILVESAAPYTAMGILFLPFYARGNNVVVALGQVWSKLTCIAPQMIILRIVSGKAWTRETVATLTSSSDPEGRRGRRPLGASRSKSSVEFTSALGLEFQPASHLYSNEPTSTTITSGAESEQKLPFEELELSDIERG</sequence>
<gene>
    <name evidence="3" type="ORF">EIP91_007373</name>
</gene>
<keyword evidence="4" id="KW-1185">Reference proteome</keyword>
<feature type="compositionally biased region" description="Polar residues" evidence="1">
    <location>
        <begin position="317"/>
        <end position="332"/>
    </location>
</feature>
<keyword evidence="2" id="KW-1133">Transmembrane helix</keyword>
<keyword evidence="2" id="KW-0812">Transmembrane</keyword>
<dbReference type="OrthoDB" id="2796825at2759"/>
<evidence type="ECO:0000256" key="2">
    <source>
        <dbReference type="SAM" id="Phobius"/>
    </source>
</evidence>
<evidence type="ECO:0000313" key="3">
    <source>
        <dbReference type="EMBL" id="TCD71626.1"/>
    </source>
</evidence>
<feature type="transmembrane region" description="Helical" evidence="2">
    <location>
        <begin position="95"/>
        <end position="116"/>
    </location>
</feature>
<feature type="transmembrane region" description="Helical" evidence="2">
    <location>
        <begin position="12"/>
        <end position="31"/>
    </location>
</feature>
<reference evidence="3 4" key="1">
    <citation type="submission" date="2018-11" db="EMBL/GenBank/DDBJ databases">
        <title>Genome assembly of Steccherinum ochraceum LE-BIN_3174, the white-rot fungus of the Steccherinaceae family (The Residual Polyporoid clade, Polyporales, Basidiomycota).</title>
        <authorList>
            <person name="Fedorova T.V."/>
            <person name="Glazunova O.A."/>
            <person name="Landesman E.O."/>
            <person name="Moiseenko K.V."/>
            <person name="Psurtseva N.V."/>
            <person name="Savinova O.S."/>
            <person name="Shakhova N.V."/>
            <person name="Tyazhelova T.V."/>
            <person name="Vasina D.V."/>
        </authorList>
    </citation>
    <scope>NUCLEOTIDE SEQUENCE [LARGE SCALE GENOMIC DNA]</scope>
    <source>
        <strain evidence="3 4">LE-BIN_3174</strain>
    </source>
</reference>
<comment type="caution">
    <text evidence="3">The sequence shown here is derived from an EMBL/GenBank/DDBJ whole genome shotgun (WGS) entry which is preliminary data.</text>
</comment>
<dbReference type="Proteomes" id="UP000292702">
    <property type="component" value="Unassembled WGS sequence"/>
</dbReference>
<feature type="transmembrane region" description="Helical" evidence="2">
    <location>
        <begin position="51"/>
        <end position="71"/>
    </location>
</feature>
<name>A0A4R0RUC7_9APHY</name>
<feature type="compositionally biased region" description="Acidic residues" evidence="1">
    <location>
        <begin position="340"/>
        <end position="350"/>
    </location>
</feature>
<keyword evidence="2" id="KW-0472">Membrane</keyword>
<proteinExistence type="predicted"/>
<evidence type="ECO:0000313" key="4">
    <source>
        <dbReference type="Proteomes" id="UP000292702"/>
    </source>
</evidence>
<accession>A0A4R0RUC7</accession>
<feature type="transmembrane region" description="Helical" evidence="2">
    <location>
        <begin position="171"/>
        <end position="192"/>
    </location>
</feature>
<feature type="region of interest" description="Disordered" evidence="1">
    <location>
        <begin position="315"/>
        <end position="350"/>
    </location>
</feature>
<feature type="transmembrane region" description="Helical" evidence="2">
    <location>
        <begin position="212"/>
        <end position="235"/>
    </location>
</feature>
<feature type="region of interest" description="Disordered" evidence="1">
    <location>
        <begin position="276"/>
        <end position="299"/>
    </location>
</feature>
<organism evidence="3 4">
    <name type="scientific">Steccherinum ochraceum</name>
    <dbReference type="NCBI Taxonomy" id="92696"/>
    <lineage>
        <taxon>Eukaryota</taxon>
        <taxon>Fungi</taxon>
        <taxon>Dikarya</taxon>
        <taxon>Basidiomycota</taxon>
        <taxon>Agaricomycotina</taxon>
        <taxon>Agaricomycetes</taxon>
        <taxon>Polyporales</taxon>
        <taxon>Steccherinaceae</taxon>
        <taxon>Steccherinum</taxon>
    </lineage>
</organism>
<dbReference type="EMBL" id="RWJN01000004">
    <property type="protein sequence ID" value="TCD71626.1"/>
    <property type="molecule type" value="Genomic_DNA"/>
</dbReference>
<dbReference type="AlphaFoldDB" id="A0A4R0RUC7"/>